<proteinExistence type="predicted"/>
<name>A0A0A2KV88_PENIT</name>
<organism evidence="2 3">
    <name type="scientific">Penicillium italicum</name>
    <name type="common">Blue mold</name>
    <dbReference type="NCBI Taxonomy" id="40296"/>
    <lineage>
        <taxon>Eukaryota</taxon>
        <taxon>Fungi</taxon>
        <taxon>Dikarya</taxon>
        <taxon>Ascomycota</taxon>
        <taxon>Pezizomycotina</taxon>
        <taxon>Eurotiomycetes</taxon>
        <taxon>Eurotiomycetidae</taxon>
        <taxon>Eurotiales</taxon>
        <taxon>Aspergillaceae</taxon>
        <taxon>Penicillium</taxon>
    </lineage>
</organism>
<dbReference type="STRING" id="40296.A0A0A2KV88"/>
<reference evidence="2 3" key="1">
    <citation type="journal article" date="2015" name="Mol. Plant Microbe Interact.">
        <title>Genome, transcriptome, and functional analyses of Penicillium expansum provide new insights into secondary metabolism and pathogenicity.</title>
        <authorList>
            <person name="Ballester A.R."/>
            <person name="Marcet-Houben M."/>
            <person name="Levin E."/>
            <person name="Sela N."/>
            <person name="Selma-Lazaro C."/>
            <person name="Carmona L."/>
            <person name="Wisniewski M."/>
            <person name="Droby S."/>
            <person name="Gonzalez-Candelas L."/>
            <person name="Gabaldon T."/>
        </authorList>
    </citation>
    <scope>NUCLEOTIDE SEQUENCE [LARGE SCALE GENOMIC DNA]</scope>
    <source>
        <strain evidence="2 3">PHI-1</strain>
    </source>
</reference>
<dbReference type="OMA" id="MEDIRCL"/>
<dbReference type="OrthoDB" id="4306236at2759"/>
<dbReference type="HOGENOM" id="CLU_058490_3_2_1"/>
<dbReference type="PhylomeDB" id="A0A0A2KV88"/>
<protein>
    <submittedName>
        <fullName evidence="2">Uncharacterized protein</fullName>
    </submittedName>
</protein>
<evidence type="ECO:0000256" key="1">
    <source>
        <dbReference type="SAM" id="MobiDB-lite"/>
    </source>
</evidence>
<dbReference type="AlphaFoldDB" id="A0A0A2KV88"/>
<comment type="caution">
    <text evidence="2">The sequence shown here is derived from an EMBL/GenBank/DDBJ whole genome shotgun (WGS) entry which is preliminary data.</text>
</comment>
<evidence type="ECO:0000313" key="2">
    <source>
        <dbReference type="EMBL" id="KGO71674.1"/>
    </source>
</evidence>
<feature type="region of interest" description="Disordered" evidence="1">
    <location>
        <begin position="139"/>
        <end position="166"/>
    </location>
</feature>
<dbReference type="Proteomes" id="UP000030104">
    <property type="component" value="Unassembled WGS sequence"/>
</dbReference>
<accession>A0A0A2KV88</accession>
<keyword evidence="3" id="KW-1185">Reference proteome</keyword>
<gene>
    <name evidence="2" type="ORF">PITC_026870</name>
</gene>
<sequence>MAKQGNHSVDRGSYNLDVDATFLKDLPPSIRRYTYHGEQQFFDIFKFEFPRFKASPNDTSEFILFHASKETIETLFNPSNEETPIAKLCTSFDTKEELFLITMISNAHSAASHAVNTMILHSLLPMGLSLSLRGYPGATVTGNDRGKQPDYGWGPRRRPPGRPDSPCVALEVAYSDSDSKLNSDVRFWLNPDEGNANICLTLRIHKSLPEIRIEKWKRQEDRIYPSQATYITRSGNQFNVTNHPFTIPFESLFCRPLSIHKEKDIELSQGQLEEIARMIWDAQGW</sequence>
<evidence type="ECO:0000313" key="3">
    <source>
        <dbReference type="Proteomes" id="UP000030104"/>
    </source>
</evidence>
<dbReference type="EMBL" id="JQGA01000918">
    <property type="protein sequence ID" value="KGO71674.1"/>
    <property type="molecule type" value="Genomic_DNA"/>
</dbReference>